<dbReference type="PANTHER" id="PTHR10302">
    <property type="entry name" value="SINGLE-STRANDED DNA-BINDING PROTEIN"/>
    <property type="match status" value="1"/>
</dbReference>
<proteinExistence type="inferred from homology"/>
<dbReference type="CDD" id="cd04496">
    <property type="entry name" value="SSB_OBF"/>
    <property type="match status" value="1"/>
</dbReference>
<evidence type="ECO:0000256" key="2">
    <source>
        <dbReference type="HAMAP-Rule" id="MF_00984"/>
    </source>
</evidence>
<gene>
    <name evidence="5" type="primary">ssb</name>
    <name evidence="5" type="ORF">NITGR_620013</name>
</gene>
<evidence type="ECO:0000313" key="5">
    <source>
        <dbReference type="EMBL" id="CCQ91316.1"/>
    </source>
</evidence>
<keyword evidence="6" id="KW-1185">Reference proteome</keyword>
<dbReference type="PIRSF" id="PIRSF002070">
    <property type="entry name" value="SSB"/>
    <property type="match status" value="1"/>
</dbReference>
<dbReference type="HAMAP" id="MF_00984">
    <property type="entry name" value="SSB"/>
    <property type="match status" value="1"/>
</dbReference>
<dbReference type="GO" id="GO:0003697">
    <property type="term" value="F:single-stranded DNA binding"/>
    <property type="evidence" value="ECO:0007669"/>
    <property type="project" value="UniProtKB-UniRule"/>
</dbReference>
<evidence type="ECO:0000313" key="6">
    <source>
        <dbReference type="Proteomes" id="UP000011704"/>
    </source>
</evidence>
<comment type="subunit">
    <text evidence="2">Homotetramer.</text>
</comment>
<dbReference type="STRING" id="1266370.NITGR_620013"/>
<dbReference type="InParanoid" id="M1Z0R7"/>
<dbReference type="GO" id="GO:0009295">
    <property type="term" value="C:nucleoid"/>
    <property type="evidence" value="ECO:0007669"/>
    <property type="project" value="TreeGrafter"/>
</dbReference>
<dbReference type="FunCoup" id="M1Z0R7">
    <property type="interactions" value="381"/>
</dbReference>
<accession>M1Z0R7</accession>
<dbReference type="InterPro" id="IPR000424">
    <property type="entry name" value="Primosome_PriB/ssb"/>
</dbReference>
<dbReference type="HOGENOM" id="CLU_078758_6_0_0"/>
<dbReference type="RefSeq" id="WP_005009857.1">
    <property type="nucleotide sequence ID" value="NZ_HG422173.1"/>
</dbReference>
<dbReference type="PANTHER" id="PTHR10302:SF27">
    <property type="entry name" value="SINGLE-STRANDED DNA-BINDING PROTEIN"/>
    <property type="match status" value="1"/>
</dbReference>
<dbReference type="OrthoDB" id="9809878at2"/>
<dbReference type="InterPro" id="IPR011344">
    <property type="entry name" value="ssDNA-bd"/>
</dbReference>
<dbReference type="InterPro" id="IPR012340">
    <property type="entry name" value="NA-bd_OB-fold"/>
</dbReference>
<evidence type="ECO:0000256" key="3">
    <source>
        <dbReference type="PIRNR" id="PIRNR002070"/>
    </source>
</evidence>
<dbReference type="NCBIfam" id="TIGR00621">
    <property type="entry name" value="ssb"/>
    <property type="match status" value="1"/>
</dbReference>
<dbReference type="SUPFAM" id="SSF50249">
    <property type="entry name" value="Nucleic acid-binding proteins"/>
    <property type="match status" value="1"/>
</dbReference>
<dbReference type="PROSITE" id="PS50935">
    <property type="entry name" value="SSB"/>
    <property type="match status" value="1"/>
</dbReference>
<evidence type="ECO:0000256" key="4">
    <source>
        <dbReference type="SAM" id="MobiDB-lite"/>
    </source>
</evidence>
<organism evidence="5 6">
    <name type="scientific">Nitrospina gracilis (strain 3/211)</name>
    <dbReference type="NCBI Taxonomy" id="1266370"/>
    <lineage>
        <taxon>Bacteria</taxon>
        <taxon>Pseudomonadati</taxon>
        <taxon>Nitrospinota/Tectimicrobiota group</taxon>
        <taxon>Nitrospinota</taxon>
        <taxon>Nitrospinia</taxon>
        <taxon>Nitrospinales</taxon>
        <taxon>Nitrospinaceae</taxon>
        <taxon>Nitrospina</taxon>
    </lineage>
</organism>
<comment type="caution">
    <text evidence="5">The sequence shown here is derived from an EMBL/GenBank/DDBJ whole genome shotgun (WGS) entry which is preliminary data.</text>
</comment>
<dbReference type="Gene3D" id="2.40.50.140">
    <property type="entry name" value="Nucleic acid-binding proteins"/>
    <property type="match status" value="1"/>
</dbReference>
<dbReference type="AlphaFoldDB" id="M1Z0R7"/>
<dbReference type="GO" id="GO:0006260">
    <property type="term" value="P:DNA replication"/>
    <property type="evidence" value="ECO:0007669"/>
    <property type="project" value="InterPro"/>
</dbReference>
<name>M1Z0R7_NITG3</name>
<dbReference type="EMBL" id="CAQJ01000069">
    <property type="protein sequence ID" value="CCQ91316.1"/>
    <property type="molecule type" value="Genomic_DNA"/>
</dbReference>
<keyword evidence="1 2" id="KW-0238">DNA-binding</keyword>
<feature type="region of interest" description="Disordered" evidence="4">
    <location>
        <begin position="108"/>
        <end position="134"/>
    </location>
</feature>
<sequence length="134" mass="14800">MASVNKVFLLGNLTRDPELRYTPSGAGVASFGLAVNRRYKVGNENKEEVCFVDITVWGKQGENCVEYLSKGSQVMIEGRLQFRSWETDDGQKRNKLDVVANNVQFLGKPGGGAGRSMDSFEEEDGMGVKDDIPF</sequence>
<evidence type="ECO:0000256" key="1">
    <source>
        <dbReference type="ARBA" id="ARBA00023125"/>
    </source>
</evidence>
<dbReference type="Pfam" id="PF00436">
    <property type="entry name" value="SSB"/>
    <property type="match status" value="1"/>
</dbReference>
<comment type="caution">
    <text evidence="2">Lacks conserved residue(s) required for the propagation of feature annotation.</text>
</comment>
<reference evidence="5 6" key="1">
    <citation type="journal article" date="2013" name="Front. Microbiol.">
        <title>The genome of Nitrospina gracilis illuminates the metabolism and evolution of the major marine nitrite oxidizer.</title>
        <authorList>
            <person name="Luecker S."/>
            <person name="Nowka B."/>
            <person name="Rattei T."/>
            <person name="Spieck E."/>
            <person name="and Daims H."/>
        </authorList>
    </citation>
    <scope>NUCLEOTIDE SEQUENCE [LARGE SCALE GENOMIC DNA]</scope>
    <source>
        <strain evidence="5 6">3/211</strain>
    </source>
</reference>
<dbReference type="Proteomes" id="UP000011704">
    <property type="component" value="Unassembled WGS sequence"/>
</dbReference>
<protein>
    <recommendedName>
        <fullName evidence="2 3">Single-stranded DNA-binding protein</fullName>
        <shortName evidence="2">SSB</shortName>
    </recommendedName>
</protein>